<feature type="transmembrane region" description="Helical" evidence="11">
    <location>
        <begin position="272"/>
        <end position="291"/>
    </location>
</feature>
<keyword evidence="7 11" id="KW-0472">Membrane</keyword>
<dbReference type="PROSITE" id="PS00237">
    <property type="entry name" value="G_PROTEIN_RECEP_F1_1"/>
    <property type="match status" value="1"/>
</dbReference>
<dbReference type="GeneTree" id="ENSGT01150000286990"/>
<feature type="transmembrane region" description="Helical" evidence="11">
    <location>
        <begin position="97"/>
        <end position="119"/>
    </location>
</feature>
<dbReference type="Ensembl" id="ENSLLET00000014002.1">
    <property type="protein sequence ID" value="ENSLLEP00000013478.1"/>
    <property type="gene ID" value="ENSLLEG00000008528.1"/>
</dbReference>
<organism evidence="13 14">
    <name type="scientific">Leptobrachium leishanense</name>
    <name type="common">Leishan spiny toad</name>
    <dbReference type="NCBI Taxonomy" id="445787"/>
    <lineage>
        <taxon>Eukaryota</taxon>
        <taxon>Metazoa</taxon>
        <taxon>Chordata</taxon>
        <taxon>Craniata</taxon>
        <taxon>Vertebrata</taxon>
        <taxon>Euteleostomi</taxon>
        <taxon>Amphibia</taxon>
        <taxon>Batrachia</taxon>
        <taxon>Anura</taxon>
        <taxon>Pelobatoidea</taxon>
        <taxon>Megophryidae</taxon>
        <taxon>Leptobrachium</taxon>
    </lineage>
</organism>
<reference evidence="13" key="1">
    <citation type="submission" date="2025-08" db="UniProtKB">
        <authorList>
            <consortium name="Ensembl"/>
        </authorList>
    </citation>
    <scope>IDENTIFICATION</scope>
</reference>
<dbReference type="InterPro" id="IPR000725">
    <property type="entry name" value="Olfact_rcpt"/>
</dbReference>
<proteinExistence type="inferred from homology"/>
<dbReference type="PANTHER" id="PTHR26452">
    <property type="entry name" value="OLFACTORY RECEPTOR"/>
    <property type="match status" value="1"/>
</dbReference>
<dbReference type="InterPro" id="IPR000276">
    <property type="entry name" value="GPCR_Rhodpsn"/>
</dbReference>
<reference evidence="13" key="2">
    <citation type="submission" date="2025-09" db="UniProtKB">
        <authorList>
            <consortium name="Ensembl"/>
        </authorList>
    </citation>
    <scope>IDENTIFICATION</scope>
</reference>
<keyword evidence="9 10" id="KW-0807">Transducer</keyword>
<feature type="transmembrane region" description="Helical" evidence="11">
    <location>
        <begin position="24"/>
        <end position="49"/>
    </location>
</feature>
<comment type="similarity">
    <text evidence="10">Belongs to the G-protein coupled receptor 1 family.</text>
</comment>
<dbReference type="SUPFAM" id="SSF81321">
    <property type="entry name" value="Family A G protein-coupled receptor-like"/>
    <property type="match status" value="1"/>
</dbReference>
<evidence type="ECO:0000256" key="6">
    <source>
        <dbReference type="ARBA" id="ARBA00023040"/>
    </source>
</evidence>
<dbReference type="InterPro" id="IPR017452">
    <property type="entry name" value="GPCR_Rhodpsn_7TM"/>
</dbReference>
<evidence type="ECO:0000256" key="2">
    <source>
        <dbReference type="ARBA" id="ARBA00022475"/>
    </source>
</evidence>
<feature type="transmembrane region" description="Helical" evidence="11">
    <location>
        <begin position="237"/>
        <end position="260"/>
    </location>
</feature>
<name>A0A8C5MHZ2_9ANUR</name>
<dbReference type="AlphaFoldDB" id="A0A8C5MHZ2"/>
<feature type="transmembrane region" description="Helical" evidence="11">
    <location>
        <begin position="202"/>
        <end position="225"/>
    </location>
</feature>
<dbReference type="PROSITE" id="PS50262">
    <property type="entry name" value="G_PROTEIN_RECEP_F1_2"/>
    <property type="match status" value="1"/>
</dbReference>
<keyword evidence="3 10" id="KW-0812">Transmembrane</keyword>
<dbReference type="InterPro" id="IPR050516">
    <property type="entry name" value="Olfactory_GPCR"/>
</dbReference>
<keyword evidence="4 11" id="KW-0552">Olfaction</keyword>
<evidence type="ECO:0000256" key="7">
    <source>
        <dbReference type="ARBA" id="ARBA00023136"/>
    </source>
</evidence>
<keyword evidence="14" id="KW-1185">Reference proteome</keyword>
<evidence type="ECO:0000313" key="13">
    <source>
        <dbReference type="Ensembl" id="ENSLLEP00000013478.1"/>
    </source>
</evidence>
<keyword evidence="8 10" id="KW-0675">Receptor</keyword>
<feature type="transmembrane region" description="Helical" evidence="11">
    <location>
        <begin position="139"/>
        <end position="162"/>
    </location>
</feature>
<accession>A0A8C5MHZ2</accession>
<evidence type="ECO:0000256" key="9">
    <source>
        <dbReference type="ARBA" id="ARBA00023224"/>
    </source>
</evidence>
<keyword evidence="6 10" id="KW-0297">G-protein coupled receptor</keyword>
<feature type="domain" description="G-protein coupled receptors family 1 profile" evidence="12">
    <location>
        <begin position="40"/>
        <end position="289"/>
    </location>
</feature>
<sequence length="322" mass="36405">MEHHNQTMAYLILKGISTVPDLQVIVFTLVLLIYLLTFGGNLTILLVIFSDPLLHTPMYFFLCNLSCLDIMYTTVTLHRILLVFLSGNSSIALSECLVQLYFFMSLVGIELLLLTAMSYDRYVAICNPLRYPLVMNHKVCVLLVTTCWILGFLDTIPFTYIVHGFTCYVSNIINHFFCDLLALMKLSCSDTSTLEHAILAEAAFSGLTPFILTSASYGFIIRTILSIQTATGRRKAFYTCSSHLTVVILFYVTLSCLYLRPTSMFSLDSDKLLSLVYTAVVPMLNPLIYSLKNEDVKRALRGVLKHYDLLNPKVSSKWTLHH</sequence>
<evidence type="ECO:0000256" key="4">
    <source>
        <dbReference type="ARBA" id="ARBA00022725"/>
    </source>
</evidence>
<keyword evidence="2 11" id="KW-1003">Cell membrane</keyword>
<dbReference type="GO" id="GO:0004930">
    <property type="term" value="F:G protein-coupled receptor activity"/>
    <property type="evidence" value="ECO:0007669"/>
    <property type="project" value="UniProtKB-KW"/>
</dbReference>
<protein>
    <recommendedName>
        <fullName evidence="11">Olfactory receptor</fullName>
    </recommendedName>
</protein>
<dbReference type="OrthoDB" id="5967130at2759"/>
<dbReference type="PRINTS" id="PR00245">
    <property type="entry name" value="OLFACTORYR"/>
</dbReference>
<keyword evidence="5 11" id="KW-1133">Transmembrane helix</keyword>
<keyword evidence="11" id="KW-0716">Sensory transduction</keyword>
<dbReference type="PRINTS" id="PR00237">
    <property type="entry name" value="GPCRRHODOPSN"/>
</dbReference>
<evidence type="ECO:0000313" key="14">
    <source>
        <dbReference type="Proteomes" id="UP000694569"/>
    </source>
</evidence>
<evidence type="ECO:0000256" key="1">
    <source>
        <dbReference type="ARBA" id="ARBA00004651"/>
    </source>
</evidence>
<dbReference type="GO" id="GO:0005886">
    <property type="term" value="C:plasma membrane"/>
    <property type="evidence" value="ECO:0007669"/>
    <property type="project" value="UniProtKB-SubCell"/>
</dbReference>
<evidence type="ECO:0000256" key="5">
    <source>
        <dbReference type="ARBA" id="ARBA00022989"/>
    </source>
</evidence>
<dbReference type="Proteomes" id="UP000694569">
    <property type="component" value="Unplaced"/>
</dbReference>
<comment type="subcellular location">
    <subcellularLocation>
        <location evidence="1 11">Cell membrane</location>
        <topology evidence="1 11">Multi-pass membrane protein</topology>
    </subcellularLocation>
</comment>
<dbReference type="CDD" id="cd13954">
    <property type="entry name" value="7tmA_OR"/>
    <property type="match status" value="1"/>
</dbReference>
<evidence type="ECO:0000256" key="8">
    <source>
        <dbReference type="ARBA" id="ARBA00023170"/>
    </source>
</evidence>
<dbReference type="Pfam" id="PF13853">
    <property type="entry name" value="7tm_4"/>
    <property type="match status" value="1"/>
</dbReference>
<evidence type="ECO:0000259" key="12">
    <source>
        <dbReference type="PROSITE" id="PS50262"/>
    </source>
</evidence>
<evidence type="ECO:0000256" key="11">
    <source>
        <dbReference type="RuleBase" id="RU363047"/>
    </source>
</evidence>
<evidence type="ECO:0000256" key="10">
    <source>
        <dbReference type="RuleBase" id="RU000688"/>
    </source>
</evidence>
<dbReference type="FunFam" id="1.20.1070.10:FF:000268">
    <property type="entry name" value="Putative olfactory receptor 2I1"/>
    <property type="match status" value="1"/>
</dbReference>
<dbReference type="GO" id="GO:0004984">
    <property type="term" value="F:olfactory receptor activity"/>
    <property type="evidence" value="ECO:0007669"/>
    <property type="project" value="InterPro"/>
</dbReference>
<evidence type="ECO:0000256" key="3">
    <source>
        <dbReference type="ARBA" id="ARBA00022692"/>
    </source>
</evidence>
<dbReference type="Gene3D" id="1.20.1070.10">
    <property type="entry name" value="Rhodopsin 7-helix transmembrane proteins"/>
    <property type="match status" value="1"/>
</dbReference>
<feature type="transmembrane region" description="Helical" evidence="11">
    <location>
        <begin position="61"/>
        <end position="85"/>
    </location>
</feature>